<gene>
    <name evidence="2" type="ORF">OB960_04285</name>
</gene>
<evidence type="ECO:0000313" key="2">
    <source>
        <dbReference type="EMBL" id="MCU4740617.1"/>
    </source>
</evidence>
<dbReference type="RefSeq" id="WP_338002461.1">
    <property type="nucleotide sequence ID" value="NZ_JAOPKA010000002.1"/>
</dbReference>
<name>A0AAP3E167_9EURY</name>
<protein>
    <submittedName>
        <fullName evidence="2">Uncharacterized protein</fullName>
    </submittedName>
</protein>
<keyword evidence="1" id="KW-0472">Membrane</keyword>
<dbReference type="Proteomes" id="UP001321018">
    <property type="component" value="Unassembled WGS sequence"/>
</dbReference>
<dbReference type="EMBL" id="JAOPKA010000002">
    <property type="protein sequence ID" value="MCU4740617.1"/>
    <property type="molecule type" value="Genomic_DNA"/>
</dbReference>
<comment type="caution">
    <text evidence="2">The sequence shown here is derived from an EMBL/GenBank/DDBJ whole genome shotgun (WGS) entry which is preliminary data.</text>
</comment>
<sequence length="80" mass="8562">MNLSPEEYGSYWRASLRLSAGVLLVVFGYRFVTPLFAHSAFGARALGAALFVAIVAAGSFLAVLGLARAIRTAVDAEMRR</sequence>
<reference evidence="2" key="1">
    <citation type="submission" date="2022-09" db="EMBL/GenBank/DDBJ databases">
        <title>Enrichment on poylsaccharides allowed isolation of novel metabolic and taxonomic groups of Haloarchaea.</title>
        <authorList>
            <person name="Sorokin D.Y."/>
            <person name="Elcheninov A.G."/>
            <person name="Khizhniak T.V."/>
            <person name="Kolganova T.V."/>
            <person name="Kublanov I.V."/>
        </authorList>
    </citation>
    <scope>NUCLEOTIDE SEQUENCE</scope>
    <source>
        <strain evidence="2">AArc-xg1-1</strain>
    </source>
</reference>
<proteinExistence type="predicted"/>
<keyword evidence="1" id="KW-0812">Transmembrane</keyword>
<organism evidence="2 3">
    <name type="scientific">Natronoglomus mannanivorans</name>
    <dbReference type="NCBI Taxonomy" id="2979990"/>
    <lineage>
        <taxon>Archaea</taxon>
        <taxon>Methanobacteriati</taxon>
        <taxon>Methanobacteriota</taxon>
        <taxon>Stenosarchaea group</taxon>
        <taxon>Halobacteria</taxon>
        <taxon>Halobacteriales</taxon>
        <taxon>Natrialbaceae</taxon>
        <taxon>Natronoglomus</taxon>
    </lineage>
</organism>
<keyword evidence="1" id="KW-1133">Transmembrane helix</keyword>
<evidence type="ECO:0000256" key="1">
    <source>
        <dbReference type="SAM" id="Phobius"/>
    </source>
</evidence>
<accession>A0AAP3E167</accession>
<feature type="transmembrane region" description="Helical" evidence="1">
    <location>
        <begin position="47"/>
        <end position="70"/>
    </location>
</feature>
<dbReference type="AlphaFoldDB" id="A0AAP3E167"/>
<evidence type="ECO:0000313" key="3">
    <source>
        <dbReference type="Proteomes" id="UP001321018"/>
    </source>
</evidence>
<feature type="transmembrane region" description="Helical" evidence="1">
    <location>
        <begin position="21"/>
        <end position="41"/>
    </location>
</feature>